<dbReference type="EMBL" id="CP098023">
    <property type="protein sequence ID" value="WKD50790.1"/>
    <property type="molecule type" value="Genomic_DNA"/>
</dbReference>
<gene>
    <name evidence="7" type="ORF">M8T91_05025</name>
</gene>
<dbReference type="Pfam" id="PF25601">
    <property type="entry name" value="AAA_lid_14"/>
    <property type="match status" value="1"/>
</dbReference>
<keyword evidence="2" id="KW-0067">ATP-binding</keyword>
<dbReference type="PANTHER" id="PTHR32071:SF117">
    <property type="entry name" value="PTS-DEPENDENT DIHYDROXYACETONE KINASE OPERON REGULATORY PROTEIN-RELATED"/>
    <property type="match status" value="1"/>
</dbReference>
<dbReference type="Pfam" id="PF00158">
    <property type="entry name" value="Sigma54_activat"/>
    <property type="match status" value="1"/>
</dbReference>
<reference evidence="7 8" key="1">
    <citation type="submission" date="2022-05" db="EMBL/GenBank/DDBJ databases">
        <title>Microbulbifer sp. nov., isolated from sponge.</title>
        <authorList>
            <person name="Gao L."/>
        </authorList>
    </citation>
    <scope>NUCLEOTIDE SEQUENCE [LARGE SCALE GENOMIC DNA]</scope>
    <source>
        <strain evidence="7 8">MI-G</strain>
    </source>
</reference>
<organism evidence="7 8">
    <name type="scientific">Microbulbifer spongiae</name>
    <dbReference type="NCBI Taxonomy" id="2944933"/>
    <lineage>
        <taxon>Bacteria</taxon>
        <taxon>Pseudomonadati</taxon>
        <taxon>Pseudomonadota</taxon>
        <taxon>Gammaproteobacteria</taxon>
        <taxon>Cellvibrionales</taxon>
        <taxon>Microbulbiferaceae</taxon>
        <taxon>Microbulbifer</taxon>
    </lineage>
</organism>
<dbReference type="SUPFAM" id="SSF52540">
    <property type="entry name" value="P-loop containing nucleoside triphosphate hydrolases"/>
    <property type="match status" value="1"/>
</dbReference>
<dbReference type="Proteomes" id="UP001321520">
    <property type="component" value="Chromosome"/>
</dbReference>
<dbReference type="PROSITE" id="PS00675">
    <property type="entry name" value="SIGMA54_INTERACT_1"/>
    <property type="match status" value="1"/>
</dbReference>
<dbReference type="SMART" id="SM00382">
    <property type="entry name" value="AAA"/>
    <property type="match status" value="1"/>
</dbReference>
<name>A0ABY9ECT0_9GAMM</name>
<dbReference type="InterPro" id="IPR025944">
    <property type="entry name" value="Sigma_54_int_dom_CS"/>
</dbReference>
<dbReference type="Pfam" id="PF02954">
    <property type="entry name" value="HTH_8"/>
    <property type="match status" value="1"/>
</dbReference>
<dbReference type="RefSeq" id="WP_301417425.1">
    <property type="nucleotide sequence ID" value="NZ_CP098023.1"/>
</dbReference>
<dbReference type="InterPro" id="IPR027417">
    <property type="entry name" value="P-loop_NTPase"/>
</dbReference>
<accession>A0ABY9ECT0</accession>
<evidence type="ECO:0000256" key="1">
    <source>
        <dbReference type="ARBA" id="ARBA00022741"/>
    </source>
</evidence>
<keyword evidence="4" id="KW-0238">DNA-binding</keyword>
<dbReference type="PANTHER" id="PTHR32071">
    <property type="entry name" value="TRANSCRIPTIONAL REGULATORY PROTEIN"/>
    <property type="match status" value="1"/>
</dbReference>
<evidence type="ECO:0000259" key="6">
    <source>
        <dbReference type="PROSITE" id="PS50045"/>
    </source>
</evidence>
<dbReference type="InterPro" id="IPR002197">
    <property type="entry name" value="HTH_Fis"/>
</dbReference>
<keyword evidence="1" id="KW-0547">Nucleotide-binding</keyword>
<dbReference type="Gene3D" id="1.10.8.60">
    <property type="match status" value="1"/>
</dbReference>
<feature type="domain" description="Sigma-54 factor interaction" evidence="6">
    <location>
        <begin position="155"/>
        <end position="382"/>
    </location>
</feature>
<keyword evidence="5" id="KW-0804">Transcription</keyword>
<protein>
    <submittedName>
        <fullName evidence="7">Sigma 54-interacting transcriptional regulator</fullName>
    </submittedName>
</protein>
<evidence type="ECO:0000256" key="5">
    <source>
        <dbReference type="ARBA" id="ARBA00023163"/>
    </source>
</evidence>
<dbReference type="InterPro" id="IPR003593">
    <property type="entry name" value="AAA+_ATPase"/>
</dbReference>
<dbReference type="CDD" id="cd00009">
    <property type="entry name" value="AAA"/>
    <property type="match status" value="1"/>
</dbReference>
<proteinExistence type="predicted"/>
<dbReference type="Gene3D" id="3.40.50.300">
    <property type="entry name" value="P-loop containing nucleotide triphosphate hydrolases"/>
    <property type="match status" value="1"/>
</dbReference>
<keyword evidence="8" id="KW-1185">Reference proteome</keyword>
<dbReference type="InterPro" id="IPR002078">
    <property type="entry name" value="Sigma_54_int"/>
</dbReference>
<evidence type="ECO:0000256" key="4">
    <source>
        <dbReference type="ARBA" id="ARBA00023125"/>
    </source>
</evidence>
<dbReference type="PROSITE" id="PS50045">
    <property type="entry name" value="SIGMA54_INTERACT_4"/>
    <property type="match status" value="1"/>
</dbReference>
<evidence type="ECO:0000256" key="3">
    <source>
        <dbReference type="ARBA" id="ARBA00023015"/>
    </source>
</evidence>
<dbReference type="PROSITE" id="PS00688">
    <property type="entry name" value="SIGMA54_INTERACT_3"/>
    <property type="match status" value="1"/>
</dbReference>
<sequence>MSCEEGKSDLLEDTLNASNHFQFEDALRLATFTIIWHPKRHRIGASAHLLWDQAGKFELSRWTPRFQHGDNCEYPLDDRRISRSPVLFRKVSQGIVIHPPNTDMPVQIGAMQIENPITLEEEALEEGVVFCLGRRITLCLHWAPPRCPESHKLGLVGSGHQLQRIGKQIRKAAQINASVLIRGESGTGKELVAHAIHDLSSRCGRSMVCVNMATLGGELAVAELFGVRQGAYTGARANRPGLIGEAHGSTLFMDEIGDAQPPVQAMLLRVLESGTLRALGDSRERNVDVRFIAATDRPLEAGSAPSFSQPLRRRLEAVCIQLPPLRRRREDFGELLLKFLVEAECELEQVIHLPADLVCILATRSWPGNVRELKNFVTRLTLYIQPDGTLLLGEDLAEYLQQEVTTEIKPAIAATRFPARYRDPATVSESDLLQALNTSGWRIMPAARTLGISRTSMYALLKHSTEIRFADAIAKEEIQQVMQEGSDLDAWAEQLKTPREGLKRRLNALALKR</sequence>
<evidence type="ECO:0000313" key="7">
    <source>
        <dbReference type="EMBL" id="WKD50790.1"/>
    </source>
</evidence>
<evidence type="ECO:0000313" key="8">
    <source>
        <dbReference type="Proteomes" id="UP001321520"/>
    </source>
</evidence>
<dbReference type="InterPro" id="IPR058031">
    <property type="entry name" value="AAA_lid_NorR"/>
</dbReference>
<keyword evidence="3" id="KW-0805">Transcription regulation</keyword>
<dbReference type="InterPro" id="IPR025662">
    <property type="entry name" value="Sigma_54_int_dom_ATP-bd_1"/>
</dbReference>
<evidence type="ECO:0000256" key="2">
    <source>
        <dbReference type="ARBA" id="ARBA00022840"/>
    </source>
</evidence>